<feature type="region of interest" description="Disordered" evidence="4">
    <location>
        <begin position="413"/>
        <end position="439"/>
    </location>
</feature>
<dbReference type="PANTHER" id="PTHR21411:SF0">
    <property type="entry name" value="REGULATORY PROTEIN ZESTE"/>
    <property type="match status" value="1"/>
</dbReference>
<gene>
    <name evidence="6" type="primary">Msantd3-L4</name>
    <name evidence="6" type="ORF">Hamer_G022092</name>
</gene>
<keyword evidence="7" id="KW-1185">Reference proteome</keyword>
<evidence type="ECO:0000313" key="6">
    <source>
        <dbReference type="EMBL" id="KAG7159867.1"/>
    </source>
</evidence>
<evidence type="ECO:0000256" key="4">
    <source>
        <dbReference type="SAM" id="MobiDB-lite"/>
    </source>
</evidence>
<reference evidence="6" key="1">
    <citation type="journal article" date="2021" name="Sci. Adv.">
        <title>The American lobster genome reveals insights on longevity, neural, and immune adaptations.</title>
        <authorList>
            <person name="Polinski J.M."/>
            <person name="Zimin A.V."/>
            <person name="Clark K.F."/>
            <person name="Kohn A.B."/>
            <person name="Sadowski N."/>
            <person name="Timp W."/>
            <person name="Ptitsyn A."/>
            <person name="Khanna P."/>
            <person name="Romanova D.Y."/>
            <person name="Williams P."/>
            <person name="Greenwood S.J."/>
            <person name="Moroz L.L."/>
            <person name="Walt D.R."/>
            <person name="Bodnar A.G."/>
        </authorList>
    </citation>
    <scope>NUCLEOTIDE SEQUENCE</scope>
    <source>
        <strain evidence="6">GMGI-L3</strain>
    </source>
</reference>
<evidence type="ECO:0000256" key="1">
    <source>
        <dbReference type="ARBA" id="ARBA00011764"/>
    </source>
</evidence>
<accession>A0A8J5JKF8</accession>
<evidence type="ECO:0000256" key="2">
    <source>
        <dbReference type="ARBA" id="ARBA00016807"/>
    </source>
</evidence>
<evidence type="ECO:0000313" key="7">
    <source>
        <dbReference type="Proteomes" id="UP000747542"/>
    </source>
</evidence>
<dbReference type="GO" id="GO:0003677">
    <property type="term" value="F:DNA binding"/>
    <property type="evidence" value="ECO:0007669"/>
    <property type="project" value="UniProtKB-KW"/>
</dbReference>
<sequence>MAPRLRAPSLSLPERAVILGLVREHREVLCRRVSDHKTIISKQRAWEDIANTFNSITMGSKKTSKQIRKIWEHIKMKAKKIYAEQMQLIAIGGLSQPPLLDPLVDDVISIIKDEQDSEMNEWEAKVQSLVPKVTKYPPEKSSREEKEALAKIVMEQQDIVCSRESSFTVLAQKSKAWLHITEEFNSSTGNQYNIVQVRKLWDYICCRVKYDNERLKQEKNNLTEGDKPDPPDDLTVILMPYLEKEEEYNSGEWEIDLCLPDIDRVIVETDSASESLTFKCETAINNPEDSGDESTMDPLDTCVPVPLKEESPETIDTSTTTFVGTPASNYSLFNTSVTAVSPSFIGSSDNTLVLTTGSDPCSLQEFPTVHSDINNYSHSTASGVVSATNESNSVRVSSVLSLPNITSLNTSTVSAEFSEPSTSQSPRTPAHKKRKCISDSGKQDAYDQVLELHRIEHKKRMEVLDIEKTVHVRNLEIAKLKKKYWEAKLLEVSCSIYK</sequence>
<dbReference type="OrthoDB" id="3066195at2759"/>
<keyword evidence="6" id="KW-0238">DNA-binding</keyword>
<comment type="caution">
    <text evidence="6">The sequence shown here is derived from an EMBL/GenBank/DDBJ whole genome shotgun (WGS) entry which is preliminary data.</text>
</comment>
<proteinExistence type="predicted"/>
<comment type="function">
    <text evidence="3">Involved in transvection phenomena (= synapsis-dependent gene expression), where the synaptic pairing of chromosomes carrying genes with which zeste interacts influences the expression of these genes. Zeste binds to DNA and stimulates transcription from a nearby promoter.</text>
</comment>
<dbReference type="InterPro" id="IPR028002">
    <property type="entry name" value="Myb_DNA-bind_5"/>
</dbReference>
<dbReference type="Proteomes" id="UP000747542">
    <property type="component" value="Unassembled WGS sequence"/>
</dbReference>
<dbReference type="PANTHER" id="PTHR21411">
    <property type="entry name" value="APONTIC"/>
    <property type="match status" value="1"/>
</dbReference>
<dbReference type="EMBL" id="JAHLQT010031890">
    <property type="protein sequence ID" value="KAG7159867.1"/>
    <property type="molecule type" value="Genomic_DNA"/>
</dbReference>
<feature type="domain" description="Myb/SANT-like DNA-binding" evidence="5">
    <location>
        <begin position="142"/>
        <end position="209"/>
    </location>
</feature>
<protein>
    <recommendedName>
        <fullName evidence="2">Regulatory protein zeste</fullName>
    </recommendedName>
</protein>
<organism evidence="6 7">
    <name type="scientific">Homarus americanus</name>
    <name type="common">American lobster</name>
    <dbReference type="NCBI Taxonomy" id="6706"/>
    <lineage>
        <taxon>Eukaryota</taxon>
        <taxon>Metazoa</taxon>
        <taxon>Ecdysozoa</taxon>
        <taxon>Arthropoda</taxon>
        <taxon>Crustacea</taxon>
        <taxon>Multicrustacea</taxon>
        <taxon>Malacostraca</taxon>
        <taxon>Eumalacostraca</taxon>
        <taxon>Eucarida</taxon>
        <taxon>Decapoda</taxon>
        <taxon>Pleocyemata</taxon>
        <taxon>Astacidea</taxon>
        <taxon>Nephropoidea</taxon>
        <taxon>Nephropidae</taxon>
        <taxon>Homarus</taxon>
    </lineage>
</organism>
<feature type="domain" description="Myb/SANT-like DNA-binding" evidence="5">
    <location>
        <begin position="6"/>
        <end position="83"/>
    </location>
</feature>
<name>A0A8J5JKF8_HOMAM</name>
<evidence type="ECO:0000259" key="5">
    <source>
        <dbReference type="Pfam" id="PF13873"/>
    </source>
</evidence>
<dbReference type="AlphaFoldDB" id="A0A8J5JKF8"/>
<evidence type="ECO:0000256" key="3">
    <source>
        <dbReference type="ARBA" id="ARBA00025466"/>
    </source>
</evidence>
<dbReference type="Pfam" id="PF13873">
    <property type="entry name" value="Myb_DNA-bind_5"/>
    <property type="match status" value="2"/>
</dbReference>
<comment type="subunit">
    <text evidence="1">Self-associates forming complexes of several hundred monomers.</text>
</comment>
<feature type="compositionally biased region" description="Polar residues" evidence="4">
    <location>
        <begin position="413"/>
        <end position="427"/>
    </location>
</feature>